<dbReference type="Pfam" id="PF03417">
    <property type="entry name" value="AAT"/>
    <property type="match status" value="1"/>
</dbReference>
<feature type="domain" description="Peptidase C45 hydrolase" evidence="1">
    <location>
        <begin position="107"/>
        <end position="330"/>
    </location>
</feature>
<keyword evidence="3" id="KW-1185">Reference proteome</keyword>
<evidence type="ECO:0000313" key="2">
    <source>
        <dbReference type="EMBL" id="EXJ85967.1"/>
    </source>
</evidence>
<reference evidence="2 3" key="1">
    <citation type="submission" date="2013-03" db="EMBL/GenBank/DDBJ databases">
        <title>The Genome Sequence of Capronia coronata CBS 617.96.</title>
        <authorList>
            <consortium name="The Broad Institute Genomics Platform"/>
            <person name="Cuomo C."/>
            <person name="de Hoog S."/>
            <person name="Gorbushina A."/>
            <person name="Walker B."/>
            <person name="Young S.K."/>
            <person name="Zeng Q."/>
            <person name="Gargeya S."/>
            <person name="Fitzgerald M."/>
            <person name="Haas B."/>
            <person name="Abouelleil A."/>
            <person name="Allen A.W."/>
            <person name="Alvarado L."/>
            <person name="Arachchi H.M."/>
            <person name="Berlin A.M."/>
            <person name="Chapman S.B."/>
            <person name="Gainer-Dewar J."/>
            <person name="Goldberg J."/>
            <person name="Griggs A."/>
            <person name="Gujja S."/>
            <person name="Hansen M."/>
            <person name="Howarth C."/>
            <person name="Imamovic A."/>
            <person name="Ireland A."/>
            <person name="Larimer J."/>
            <person name="McCowan C."/>
            <person name="Murphy C."/>
            <person name="Pearson M."/>
            <person name="Poon T.W."/>
            <person name="Priest M."/>
            <person name="Roberts A."/>
            <person name="Saif S."/>
            <person name="Shea T."/>
            <person name="Sisk P."/>
            <person name="Sykes S."/>
            <person name="Wortman J."/>
            <person name="Nusbaum C."/>
            <person name="Birren B."/>
        </authorList>
    </citation>
    <scope>NUCLEOTIDE SEQUENCE [LARGE SCALE GENOMIC DNA]</scope>
    <source>
        <strain evidence="2 3">CBS 617.96</strain>
    </source>
</reference>
<dbReference type="STRING" id="1182541.W9XZK1"/>
<gene>
    <name evidence="2" type="ORF">A1O1_06336</name>
</gene>
<dbReference type="eggNOG" id="ENOG502RY9N">
    <property type="taxonomic scope" value="Eukaryota"/>
</dbReference>
<dbReference type="RefSeq" id="XP_007725405.1">
    <property type="nucleotide sequence ID" value="XM_007727215.1"/>
</dbReference>
<dbReference type="Proteomes" id="UP000019484">
    <property type="component" value="Unassembled WGS sequence"/>
</dbReference>
<sequence length="344" mass="38014">MIEVNCVGESFEIGFEHGTKAAPQIASTISFYADLFQKKCHLSWKQACSKANGFAPHIHENYPHLEIEMQGIAQGAGVAYEEILALNVRSELFFGAALDGCTALSWKTGATCYLAQNWDWMVEQKPNLVLLRLVQKNKPTIQMVTEAGMIGKIGLNSAGIGLCVNAIRCAGSDVNRTPIHIMWRVILESTSIAAAVEAINAHGCGGACHMLIGDQSGSIGVEVTHRTIKYLQPDDKDRIFHSNHMLESHPGTDMLWVNDSLSRVKRIRQLADKLQDDVTQDSLQKFLCDEENYPCSINRDQRGESDAASIFSITMDLGKIEAKVLLGRPNKPEKTYVLRPRTLS</sequence>
<accession>W9XZK1</accession>
<comment type="caution">
    <text evidence="2">The sequence shown here is derived from an EMBL/GenBank/DDBJ whole genome shotgun (WGS) entry which is preliminary data.</text>
</comment>
<dbReference type="Gene3D" id="3.60.60.10">
    <property type="entry name" value="Penicillin V Acylase, Chain A"/>
    <property type="match status" value="1"/>
</dbReference>
<dbReference type="OrthoDB" id="189997at2759"/>
<dbReference type="GeneID" id="19161204"/>
<dbReference type="AlphaFoldDB" id="W9XZK1"/>
<evidence type="ECO:0000313" key="3">
    <source>
        <dbReference type="Proteomes" id="UP000019484"/>
    </source>
</evidence>
<dbReference type="HOGENOM" id="CLU_037787_1_0_1"/>
<protein>
    <recommendedName>
        <fullName evidence="1">Peptidase C45 hydrolase domain-containing protein</fullName>
    </recommendedName>
</protein>
<dbReference type="Gene3D" id="1.10.10.2120">
    <property type="match status" value="1"/>
</dbReference>
<dbReference type="InterPro" id="IPR047794">
    <property type="entry name" value="C45_proenzyme-like"/>
</dbReference>
<dbReference type="InterPro" id="IPR047801">
    <property type="entry name" value="Peptidase_C45"/>
</dbReference>
<dbReference type="PANTHER" id="PTHR34180">
    <property type="entry name" value="PEPTIDASE C45"/>
    <property type="match status" value="1"/>
</dbReference>
<dbReference type="PANTHER" id="PTHR34180:SF1">
    <property type="entry name" value="BETA-ALANYL-DOPAMINE_CARCININE HYDROLASE"/>
    <property type="match status" value="1"/>
</dbReference>
<dbReference type="NCBIfam" id="NF040521">
    <property type="entry name" value="C45_proenzyme"/>
    <property type="match status" value="1"/>
</dbReference>
<proteinExistence type="predicted"/>
<dbReference type="EMBL" id="AMWN01000005">
    <property type="protein sequence ID" value="EXJ85967.1"/>
    <property type="molecule type" value="Genomic_DNA"/>
</dbReference>
<evidence type="ECO:0000259" key="1">
    <source>
        <dbReference type="Pfam" id="PF03417"/>
    </source>
</evidence>
<organism evidence="2 3">
    <name type="scientific">Capronia coronata CBS 617.96</name>
    <dbReference type="NCBI Taxonomy" id="1182541"/>
    <lineage>
        <taxon>Eukaryota</taxon>
        <taxon>Fungi</taxon>
        <taxon>Dikarya</taxon>
        <taxon>Ascomycota</taxon>
        <taxon>Pezizomycotina</taxon>
        <taxon>Eurotiomycetes</taxon>
        <taxon>Chaetothyriomycetidae</taxon>
        <taxon>Chaetothyriales</taxon>
        <taxon>Herpotrichiellaceae</taxon>
        <taxon>Capronia</taxon>
    </lineage>
</organism>
<dbReference type="InterPro" id="IPR005079">
    <property type="entry name" value="Peptidase_C45_hydrolase"/>
</dbReference>
<name>W9XZK1_9EURO</name>